<organism evidence="2 3">
    <name type="scientific">Rhodotorula mucilaginosa</name>
    <name type="common">Yeast</name>
    <name type="synonym">Rhodotorula rubra</name>
    <dbReference type="NCBI Taxonomy" id="5537"/>
    <lineage>
        <taxon>Eukaryota</taxon>
        <taxon>Fungi</taxon>
        <taxon>Dikarya</taxon>
        <taxon>Basidiomycota</taxon>
        <taxon>Pucciniomycotina</taxon>
        <taxon>Microbotryomycetes</taxon>
        <taxon>Sporidiobolales</taxon>
        <taxon>Sporidiobolaceae</taxon>
        <taxon>Rhodotorula</taxon>
    </lineage>
</organism>
<sequence length="724" mass="76346">MSLPPLPLDPFPGFSTCSLDFALDHIDQLYDYQLALVAFHPEATLDHKAEAELLFWRRRVARKEADLVEDGQVELEAGLRQLQRARDWLEGKAPSSRPMKDAQVQARPSAKDAQVRTGRRPPPVPCSAAAASDDLQPIQSSSTAAGTPASASPPDAPTSSRSHDPDAPPGPYFSAFHNGGASLPPAPKSVPLLLKQPNVLWVGGFTKQATRTLFLAFIKRVGPEKFPRPLAISKISQLIYVVAFRTRSEVKLAQRLLHNVALPKMKSKLTATLGTSRTFKWSDFSDEVRDAWLRTGRLPFKRPVFVEMAPAPFKVCVSTEYQAELDRIARIESRLSSAAEEEAARTTAEARSSPTEADLLPCAAAPSAVSLLPTPTTSASIPSEAAPVLRQPPAAPPPTTSSTLLAPMSTPTSSTSAPTILAQAESASKHPPGSREQGGQRSGSAAATGGNTASASSSSSKGTALPSAAPPALRPGPAPSVVALPAKPVALVAPLPPRPLSGASLPARQPRPSAASAPHAPTPSAPRLPAPSIAALPSEAPAPSTAPVCGGAASSSSIDDIFRLPSSSAAAAVAPTAASHHRERLLPPPTPAFQSAYDDGHDPSCPCCPPRPPDLHLWTPQRLASVLLNERYRHGEEGFRHLAMDFRAYVQAFGCEALRIRAERMPWYRKRSPRAGALPPARPPPPPPATTTTSTTTAIAAGVVRPAPASAQFLKVILRVAADQ</sequence>
<evidence type="ECO:0000313" key="3">
    <source>
        <dbReference type="Proteomes" id="UP000777482"/>
    </source>
</evidence>
<feature type="compositionally biased region" description="Low complexity" evidence="1">
    <location>
        <begin position="140"/>
        <end position="160"/>
    </location>
</feature>
<evidence type="ECO:0008006" key="4">
    <source>
        <dbReference type="Google" id="ProtNLM"/>
    </source>
</evidence>
<feature type="region of interest" description="Disordered" evidence="1">
    <location>
        <begin position="672"/>
        <end position="693"/>
    </location>
</feature>
<feature type="region of interest" description="Disordered" evidence="1">
    <location>
        <begin position="500"/>
        <end position="548"/>
    </location>
</feature>
<name>A0A9P7B8Q1_RHOMI</name>
<comment type="caution">
    <text evidence="2">The sequence shown here is derived from an EMBL/GenBank/DDBJ whole genome shotgun (WGS) entry which is preliminary data.</text>
</comment>
<keyword evidence="3" id="KW-1185">Reference proteome</keyword>
<feature type="region of interest" description="Disordered" evidence="1">
    <location>
        <begin position="373"/>
        <end position="473"/>
    </location>
</feature>
<feature type="compositionally biased region" description="Low complexity" evidence="1">
    <location>
        <begin position="434"/>
        <end position="467"/>
    </location>
</feature>
<feature type="region of interest" description="Disordered" evidence="1">
    <location>
        <begin position="90"/>
        <end position="180"/>
    </location>
</feature>
<accession>A0A9P7B8Q1</accession>
<gene>
    <name evidence="2" type="ORF">C6P46_001696</name>
</gene>
<feature type="compositionally biased region" description="Pro residues" evidence="1">
    <location>
        <begin position="680"/>
        <end position="689"/>
    </location>
</feature>
<evidence type="ECO:0000256" key="1">
    <source>
        <dbReference type="SAM" id="MobiDB-lite"/>
    </source>
</evidence>
<reference evidence="2 3" key="1">
    <citation type="submission" date="2020-11" db="EMBL/GenBank/DDBJ databases">
        <title>Kefir isolates.</title>
        <authorList>
            <person name="Marcisauskas S."/>
            <person name="Kim Y."/>
            <person name="Blasche S."/>
        </authorList>
    </citation>
    <scope>NUCLEOTIDE SEQUENCE [LARGE SCALE GENOMIC DNA]</scope>
    <source>
        <strain evidence="2 3">KR</strain>
    </source>
</reference>
<feature type="compositionally biased region" description="Pro residues" evidence="1">
    <location>
        <begin position="520"/>
        <end position="529"/>
    </location>
</feature>
<dbReference type="Proteomes" id="UP000777482">
    <property type="component" value="Unassembled WGS sequence"/>
</dbReference>
<dbReference type="AlphaFoldDB" id="A0A9P7B8Q1"/>
<feature type="compositionally biased region" description="Low complexity" evidence="1">
    <location>
        <begin position="503"/>
        <end position="519"/>
    </location>
</feature>
<evidence type="ECO:0000313" key="2">
    <source>
        <dbReference type="EMBL" id="KAG0664232.1"/>
    </source>
</evidence>
<protein>
    <recommendedName>
        <fullName evidence="4">Proteophosphoglycan ppg4</fullName>
    </recommendedName>
</protein>
<dbReference type="OrthoDB" id="2525430at2759"/>
<dbReference type="EMBL" id="PUHQ01000015">
    <property type="protein sequence ID" value="KAG0664232.1"/>
    <property type="molecule type" value="Genomic_DNA"/>
</dbReference>
<feature type="region of interest" description="Disordered" evidence="1">
    <location>
        <begin position="336"/>
        <end position="357"/>
    </location>
</feature>
<feature type="compositionally biased region" description="Low complexity" evidence="1">
    <location>
        <begin position="400"/>
        <end position="422"/>
    </location>
</feature>
<proteinExistence type="predicted"/>